<comment type="function">
    <text evidence="8">Membrane-associated protein that warps the membrane surface to access and bind aromatic isoprenes with high specificity, including ubiquinone (CoQ) isoprene intermediates and presents them directly to Coq7, therefore facilitating the Coq7-mediated hydroxylase step. Participates in the biosynthesis of coenzyme Q, also named ubiquinone, an essential lipid-soluble electron transporter for aerobic cellular respiration.</text>
</comment>
<protein>
    <recommendedName>
        <fullName evidence="8">Ubiquinone biosynthesis protein</fullName>
    </recommendedName>
</protein>
<name>A0A1D2JKG2_PARBR</name>
<dbReference type="UniPathway" id="UPA00232"/>
<dbReference type="GO" id="GO:0008289">
    <property type="term" value="F:lipid binding"/>
    <property type="evidence" value="ECO:0007669"/>
    <property type="project" value="UniProtKB-UniRule"/>
</dbReference>
<accession>A0A1D2JKG2</accession>
<keyword evidence="6 8" id="KW-0446">Lipid-binding</keyword>
<evidence type="ECO:0000256" key="1">
    <source>
        <dbReference type="ARBA" id="ARBA00004173"/>
    </source>
</evidence>
<dbReference type="Proteomes" id="UP000242814">
    <property type="component" value="Unassembled WGS sequence"/>
</dbReference>
<feature type="domain" description="COQ9 C-terminal" evidence="9">
    <location>
        <begin position="214"/>
        <end position="283"/>
    </location>
</feature>
<dbReference type="GO" id="GO:0006744">
    <property type="term" value="P:ubiquinone biosynthetic process"/>
    <property type="evidence" value="ECO:0007669"/>
    <property type="project" value="UniProtKB-UniRule"/>
</dbReference>
<dbReference type="Gene3D" id="1.10.357.10">
    <property type="entry name" value="Tetracycline Repressor, domain 2"/>
    <property type="match status" value="1"/>
</dbReference>
<comment type="caution">
    <text evidence="10">The sequence shown here is derived from an EMBL/GenBank/DDBJ whole genome shotgun (WGS) entry which is preliminary data.</text>
</comment>
<dbReference type="PANTHER" id="PTHR21427:SF19">
    <property type="entry name" value="UBIQUINONE BIOSYNTHESIS PROTEIN COQ9, MITOCHONDRIAL"/>
    <property type="match status" value="1"/>
</dbReference>
<evidence type="ECO:0000256" key="3">
    <source>
        <dbReference type="ARBA" id="ARBA00010766"/>
    </source>
</evidence>
<evidence type="ECO:0000256" key="2">
    <source>
        <dbReference type="ARBA" id="ARBA00004749"/>
    </source>
</evidence>
<evidence type="ECO:0000256" key="8">
    <source>
        <dbReference type="RuleBase" id="RU366063"/>
    </source>
</evidence>
<evidence type="ECO:0000259" key="9">
    <source>
        <dbReference type="Pfam" id="PF08511"/>
    </source>
</evidence>
<dbReference type="PANTHER" id="PTHR21427">
    <property type="entry name" value="UBIQUINONE BIOSYNTHESIS PROTEIN COQ9, MITOCHONDRIAL"/>
    <property type="match status" value="1"/>
</dbReference>
<dbReference type="NCBIfam" id="TIGR02396">
    <property type="entry name" value="diverge_rpsU"/>
    <property type="match status" value="1"/>
</dbReference>
<sequence length="312" mass="34448">MSRAISLTRRPAATSSFSKSVNTRITPSALLRSCASSKPQLPFNPHQPPFYRHHHVQVCTKRPQLPIPSAILSRTRTYHSSFHPTPDPPADLYTPEQSAILSAAVAHVPEHGFTTHSLTLGARDTGYLDASLQLFPGGGEIALITYWLASRRGILRRKVETGELFGGFEAEKNRKLSVEEKVELLILERLRMNEGIIGHWQDALATMSLPYNIAPSVSELYKLSSDILYLADDRSIDSSWYTKRLSVATVYASADVFMTADTSPNFTATKEFVERQLSDVNSLVDSFSHVLGYLGFVAGSVIGVGRSWGVKI</sequence>
<dbReference type="AlphaFoldDB" id="A0A1D2JKG2"/>
<dbReference type="VEuPathDB" id="FungiDB:PADG_04931"/>
<keyword evidence="7 8" id="KW-0496">Mitochondrion</keyword>
<evidence type="ECO:0000313" key="11">
    <source>
        <dbReference type="Proteomes" id="UP000242814"/>
    </source>
</evidence>
<evidence type="ECO:0000256" key="5">
    <source>
        <dbReference type="ARBA" id="ARBA00022946"/>
    </source>
</evidence>
<comment type="pathway">
    <text evidence="2 8">Cofactor biosynthesis; ubiquinone biosynthesis.</text>
</comment>
<keyword evidence="4 8" id="KW-0831">Ubiquinone biosynthesis</keyword>
<evidence type="ECO:0000256" key="6">
    <source>
        <dbReference type="ARBA" id="ARBA00023121"/>
    </source>
</evidence>
<dbReference type="VEuPathDB" id="FungiDB:PABG_04537"/>
<organism evidence="10 11">
    <name type="scientific">Paracoccidioides brasiliensis</name>
    <dbReference type="NCBI Taxonomy" id="121759"/>
    <lineage>
        <taxon>Eukaryota</taxon>
        <taxon>Fungi</taxon>
        <taxon>Dikarya</taxon>
        <taxon>Ascomycota</taxon>
        <taxon>Pezizomycotina</taxon>
        <taxon>Eurotiomycetes</taxon>
        <taxon>Eurotiomycetidae</taxon>
        <taxon>Onygenales</taxon>
        <taxon>Ajellomycetaceae</taxon>
        <taxon>Paracoccidioides</taxon>
    </lineage>
</organism>
<dbReference type="InterPro" id="IPR013718">
    <property type="entry name" value="COQ9_C"/>
</dbReference>
<evidence type="ECO:0000313" key="10">
    <source>
        <dbReference type="EMBL" id="ODH39660.1"/>
    </source>
</evidence>
<dbReference type="EMBL" id="LZYO01000049">
    <property type="protein sequence ID" value="ODH39660.1"/>
    <property type="molecule type" value="Genomic_DNA"/>
</dbReference>
<keyword evidence="5" id="KW-0809">Transit peptide</keyword>
<reference evidence="10 11" key="1">
    <citation type="submission" date="2016-06" db="EMBL/GenBank/DDBJ databases">
        <authorList>
            <person name="Kjaerup R.B."/>
            <person name="Dalgaard T.S."/>
            <person name="Juul-Madsen H.R."/>
        </authorList>
    </citation>
    <scope>NUCLEOTIDE SEQUENCE [LARGE SCALE GENOMIC DNA]</scope>
    <source>
        <strain evidence="10 11">Pb300</strain>
    </source>
</reference>
<proteinExistence type="inferred from homology"/>
<dbReference type="GO" id="GO:0005743">
    <property type="term" value="C:mitochondrial inner membrane"/>
    <property type="evidence" value="ECO:0007669"/>
    <property type="project" value="TreeGrafter"/>
</dbReference>
<dbReference type="Pfam" id="PF08511">
    <property type="entry name" value="COQ9"/>
    <property type="match status" value="1"/>
</dbReference>
<evidence type="ECO:0000256" key="4">
    <source>
        <dbReference type="ARBA" id="ARBA00022688"/>
    </source>
</evidence>
<dbReference type="InterPro" id="IPR012762">
    <property type="entry name" value="Ubiq_biosynth_COQ9"/>
</dbReference>
<comment type="similarity">
    <text evidence="3 8">Belongs to the COQ9 family.</text>
</comment>
<dbReference type="FunFam" id="1.10.357.10:FF:000004">
    <property type="entry name" value="Ubiquinone biosynthesis protein COQ9, mitochondrial"/>
    <property type="match status" value="1"/>
</dbReference>
<comment type="subcellular location">
    <subcellularLocation>
        <location evidence="1 8">Mitochondrion</location>
    </subcellularLocation>
</comment>
<gene>
    <name evidence="10" type="ORF">ACO22_01804</name>
</gene>
<evidence type="ECO:0000256" key="7">
    <source>
        <dbReference type="ARBA" id="ARBA00023128"/>
    </source>
</evidence>